<feature type="compositionally biased region" description="Basic and acidic residues" evidence="1">
    <location>
        <begin position="451"/>
        <end position="461"/>
    </location>
</feature>
<accession>A0A1W5D807</accession>
<feature type="compositionally biased region" description="Basic and acidic residues" evidence="1">
    <location>
        <begin position="354"/>
        <end position="375"/>
    </location>
</feature>
<sequence>MPPKRMTANPIKPARYRPGKPVVEEPSSEEDEDSLEEEDQATAPTAPPPKASSFPSEATRIASNLKKVDLNERGRQAAADEAARIEAERVERVKEEEGFVTEESSEEEHSEDDEESGSEEEESNSEEEAPRMLLRPTFIKKDKRKDVVAVVNTKTEDDKWAEDEARRKAKANKLVQEQLEKIAAARAAGKKYWDDDEDGEVEQVDDTDDIDPEAERAAWKLRELKRVKREREAIEEVEKERDEIERRRNLSKEEREAEDKEFLDTQKEERESKGKMGYMQKYFHKGAFFQDDAKAEGLDTRDIMGSRYQDDVTNRELLPQYMQIRDMTRLGRKGRTKYKDLKSEDTGRWAIDGKGPRRGDGTVDERFMPDRDGGRDGPSGANATAVKERRRAPEGAPEGPRADNGERQREVRGRGDSYVPDHDSRDRHSDDDGRRRSARRRSYSRSRSPLRRRDGRRDDGSRRKRSPSPDNDRYAGDKRRRVDAT</sequence>
<feature type="compositionally biased region" description="Acidic residues" evidence="1">
    <location>
        <begin position="98"/>
        <end position="127"/>
    </location>
</feature>
<organism evidence="3 4">
    <name type="scientific">Lasallia pustulata</name>
    <dbReference type="NCBI Taxonomy" id="136370"/>
    <lineage>
        <taxon>Eukaryota</taxon>
        <taxon>Fungi</taxon>
        <taxon>Dikarya</taxon>
        <taxon>Ascomycota</taxon>
        <taxon>Pezizomycotina</taxon>
        <taxon>Lecanoromycetes</taxon>
        <taxon>OSLEUM clade</taxon>
        <taxon>Umbilicariomycetidae</taxon>
        <taxon>Umbilicariales</taxon>
        <taxon>Umbilicariaceae</taxon>
        <taxon>Lasallia</taxon>
    </lineage>
</organism>
<dbReference type="EMBL" id="FWEW01003487">
    <property type="protein sequence ID" value="SLM39264.1"/>
    <property type="molecule type" value="Genomic_DNA"/>
</dbReference>
<evidence type="ECO:0000256" key="1">
    <source>
        <dbReference type="SAM" id="MobiDB-lite"/>
    </source>
</evidence>
<feature type="region of interest" description="Disordered" evidence="1">
    <location>
        <begin position="1"/>
        <end position="137"/>
    </location>
</feature>
<feature type="region of interest" description="Disordered" evidence="1">
    <location>
        <begin position="331"/>
        <end position="485"/>
    </location>
</feature>
<dbReference type="Proteomes" id="UP000192927">
    <property type="component" value="Unassembled WGS sequence"/>
</dbReference>
<dbReference type="PANTHER" id="PTHR15327">
    <property type="entry name" value="MICROFIBRIL-ASSOCIATED PROTEIN"/>
    <property type="match status" value="1"/>
</dbReference>
<keyword evidence="4" id="KW-1185">Reference proteome</keyword>
<feature type="region of interest" description="Disordered" evidence="1">
    <location>
        <begin position="190"/>
        <end position="212"/>
    </location>
</feature>
<dbReference type="Pfam" id="PF06991">
    <property type="entry name" value="MFAP1"/>
    <property type="match status" value="1"/>
</dbReference>
<dbReference type="InterPro" id="IPR009730">
    <property type="entry name" value="MFAP1_C"/>
</dbReference>
<protein>
    <submittedName>
        <fullName evidence="3">Micro-fibrillar-associated protein 1, C-terminal</fullName>
    </submittedName>
</protein>
<dbReference type="InterPro" id="IPR033194">
    <property type="entry name" value="MFAP1"/>
</dbReference>
<feature type="compositionally biased region" description="Basic and acidic residues" evidence="1">
    <location>
        <begin position="400"/>
        <end position="435"/>
    </location>
</feature>
<feature type="compositionally biased region" description="Basic and acidic residues" evidence="1">
    <location>
        <begin position="470"/>
        <end position="485"/>
    </location>
</feature>
<dbReference type="AlphaFoldDB" id="A0A1W5D807"/>
<feature type="compositionally biased region" description="Basic and acidic residues" evidence="1">
    <location>
        <begin position="81"/>
        <end position="97"/>
    </location>
</feature>
<evidence type="ECO:0000313" key="3">
    <source>
        <dbReference type="EMBL" id="SLM39264.1"/>
    </source>
</evidence>
<evidence type="ECO:0000313" key="4">
    <source>
        <dbReference type="Proteomes" id="UP000192927"/>
    </source>
</evidence>
<feature type="compositionally biased region" description="Basic and acidic residues" evidence="1">
    <location>
        <begin position="66"/>
        <end position="75"/>
    </location>
</feature>
<name>A0A1W5D807_9LECA</name>
<feature type="region of interest" description="Disordered" evidence="1">
    <location>
        <begin position="235"/>
        <end position="274"/>
    </location>
</feature>
<evidence type="ECO:0000259" key="2">
    <source>
        <dbReference type="Pfam" id="PF06991"/>
    </source>
</evidence>
<feature type="compositionally biased region" description="Basic residues" evidence="1">
    <location>
        <begin position="436"/>
        <end position="450"/>
    </location>
</feature>
<feature type="domain" description="Micro-fibrillar-associated protein 1 C-terminal" evidence="2">
    <location>
        <begin position="125"/>
        <end position="346"/>
    </location>
</feature>
<feature type="compositionally biased region" description="Acidic residues" evidence="1">
    <location>
        <begin position="26"/>
        <end position="40"/>
    </location>
</feature>
<feature type="compositionally biased region" description="Acidic residues" evidence="1">
    <location>
        <begin position="194"/>
        <end position="212"/>
    </location>
</feature>
<feature type="compositionally biased region" description="Basic and acidic residues" evidence="1">
    <location>
        <begin position="337"/>
        <end position="347"/>
    </location>
</feature>
<reference evidence="4" key="1">
    <citation type="submission" date="2017-03" db="EMBL/GenBank/DDBJ databases">
        <authorList>
            <person name="Sharma R."/>
            <person name="Thines M."/>
        </authorList>
    </citation>
    <scope>NUCLEOTIDE SEQUENCE [LARGE SCALE GENOMIC DNA]</scope>
</reference>
<proteinExistence type="predicted"/>